<accession>A0ACC1CQI2</accession>
<evidence type="ECO:0000313" key="1">
    <source>
        <dbReference type="EMBL" id="KAJ0173869.1"/>
    </source>
</evidence>
<protein>
    <submittedName>
        <fullName evidence="1">Uncharacterized protein</fullName>
    </submittedName>
</protein>
<keyword evidence="2" id="KW-1185">Reference proteome</keyword>
<evidence type="ECO:0000313" key="2">
    <source>
        <dbReference type="Proteomes" id="UP000824533"/>
    </source>
</evidence>
<proteinExistence type="predicted"/>
<sequence length="345" mass="38163">MYLNAFYIVITVFSVSSCGTIAFVLTAHIDTKINKLIRVGSDACDILPLDILFSRALTSLEPTELDVVEFTQDRRRRSYRLSKAHIRLQEIRIPSTIVIYIPGWWNTPNDESSQAVVNALLITNPLVLLIDTQDSFSRGYVSSASRVKPLSRSLYSFIQRLSLNGIDPATLHIVGFSLGAHVAGLAGKLLQKRLSQSIGKITALDPAKPCFSRPTQRLQRDDANFVHVIHSSPGVVGLEVPIGHLDVYINGVSGTQPECIGRSLSAQCDHSMSWRLYTASVNDSRALLARYCDDWNSLVNRDCKGNEAVVGYDVSSALGGLYLYRSSIVRSARQLQVFNPLELRP</sequence>
<organism evidence="1 2">
    <name type="scientific">Dendrolimus kikuchii</name>
    <dbReference type="NCBI Taxonomy" id="765133"/>
    <lineage>
        <taxon>Eukaryota</taxon>
        <taxon>Metazoa</taxon>
        <taxon>Ecdysozoa</taxon>
        <taxon>Arthropoda</taxon>
        <taxon>Hexapoda</taxon>
        <taxon>Insecta</taxon>
        <taxon>Pterygota</taxon>
        <taxon>Neoptera</taxon>
        <taxon>Endopterygota</taxon>
        <taxon>Lepidoptera</taxon>
        <taxon>Glossata</taxon>
        <taxon>Ditrysia</taxon>
        <taxon>Bombycoidea</taxon>
        <taxon>Lasiocampidae</taxon>
        <taxon>Dendrolimus</taxon>
    </lineage>
</organism>
<comment type="caution">
    <text evidence="1">The sequence shown here is derived from an EMBL/GenBank/DDBJ whole genome shotgun (WGS) entry which is preliminary data.</text>
</comment>
<name>A0ACC1CQI2_9NEOP</name>
<dbReference type="EMBL" id="CM034405">
    <property type="protein sequence ID" value="KAJ0173869.1"/>
    <property type="molecule type" value="Genomic_DNA"/>
</dbReference>
<gene>
    <name evidence="1" type="ORF">K1T71_011018</name>
</gene>
<dbReference type="Proteomes" id="UP000824533">
    <property type="component" value="Linkage Group LG19"/>
</dbReference>
<reference evidence="1 2" key="1">
    <citation type="journal article" date="2021" name="Front. Genet.">
        <title>Chromosome-Level Genome Assembly Reveals Significant Gene Expansion in the Toll and IMD Signaling Pathways of Dendrolimus kikuchii.</title>
        <authorList>
            <person name="Zhou J."/>
            <person name="Wu P."/>
            <person name="Xiong Z."/>
            <person name="Liu N."/>
            <person name="Zhao N."/>
            <person name="Ji M."/>
            <person name="Qiu Y."/>
            <person name="Yang B."/>
        </authorList>
    </citation>
    <scope>NUCLEOTIDE SEQUENCE [LARGE SCALE GENOMIC DNA]</scope>
    <source>
        <strain evidence="1">Ann1</strain>
    </source>
</reference>